<name>R7VFR2_CAPTE</name>
<evidence type="ECO:0000313" key="2">
    <source>
        <dbReference type="EnsemblMetazoa" id="CapteP215240"/>
    </source>
</evidence>
<accession>R7VFR2</accession>
<evidence type="ECO:0000313" key="1">
    <source>
        <dbReference type="EMBL" id="ELU17464.1"/>
    </source>
</evidence>
<protein>
    <submittedName>
        <fullName evidence="1 2">Uncharacterized protein</fullName>
    </submittedName>
</protein>
<keyword evidence="3" id="KW-1185">Reference proteome</keyword>
<reference evidence="1 3" key="2">
    <citation type="journal article" date="2013" name="Nature">
        <title>Insights into bilaterian evolution from three spiralian genomes.</title>
        <authorList>
            <person name="Simakov O."/>
            <person name="Marletaz F."/>
            <person name="Cho S.J."/>
            <person name="Edsinger-Gonzales E."/>
            <person name="Havlak P."/>
            <person name="Hellsten U."/>
            <person name="Kuo D.H."/>
            <person name="Larsson T."/>
            <person name="Lv J."/>
            <person name="Arendt D."/>
            <person name="Savage R."/>
            <person name="Osoegawa K."/>
            <person name="de Jong P."/>
            <person name="Grimwood J."/>
            <person name="Chapman J.A."/>
            <person name="Shapiro H."/>
            <person name="Aerts A."/>
            <person name="Otillar R.P."/>
            <person name="Terry A.Y."/>
            <person name="Boore J.L."/>
            <person name="Grigoriev I.V."/>
            <person name="Lindberg D.R."/>
            <person name="Seaver E.C."/>
            <person name="Weisblat D.A."/>
            <person name="Putnam N.H."/>
            <person name="Rokhsar D.S."/>
        </authorList>
    </citation>
    <scope>NUCLEOTIDE SEQUENCE</scope>
    <source>
        <strain evidence="1 3">I ESC-2004</strain>
    </source>
</reference>
<dbReference type="HOGENOM" id="CLU_1733201_0_0_1"/>
<reference evidence="2" key="3">
    <citation type="submission" date="2015-06" db="UniProtKB">
        <authorList>
            <consortium name="EnsemblMetazoa"/>
        </authorList>
    </citation>
    <scope>IDENTIFICATION</scope>
</reference>
<dbReference type="OrthoDB" id="10071114at2759"/>
<dbReference type="AlphaFoldDB" id="R7VFR2"/>
<sequence>MGLPVTHGMDYGILTILRSFDNHLFLFQDTQTKLDELLICIRHGMLVDRHAISSQPSCSASTASPDLSASKAKDDVIIPIAYDIGKYVAGAKLSDKERLEMIETDWIAPPGFEWPSTTRMDRGKERRKFLGQNHFSSQYRCFAYSQTHQGI</sequence>
<dbReference type="EMBL" id="KB292506">
    <property type="protein sequence ID" value="ELU17464.1"/>
    <property type="molecule type" value="Genomic_DNA"/>
</dbReference>
<dbReference type="Proteomes" id="UP000014760">
    <property type="component" value="Unassembled WGS sequence"/>
</dbReference>
<dbReference type="EMBL" id="AMQN01000553">
    <property type="status" value="NOT_ANNOTATED_CDS"/>
    <property type="molecule type" value="Genomic_DNA"/>
</dbReference>
<dbReference type="EnsemblMetazoa" id="CapteT215240">
    <property type="protein sequence ID" value="CapteP215240"/>
    <property type="gene ID" value="CapteG215240"/>
</dbReference>
<reference evidence="3" key="1">
    <citation type="submission" date="2012-12" db="EMBL/GenBank/DDBJ databases">
        <authorList>
            <person name="Hellsten U."/>
            <person name="Grimwood J."/>
            <person name="Chapman J.A."/>
            <person name="Shapiro H."/>
            <person name="Aerts A."/>
            <person name="Otillar R.P."/>
            <person name="Terry A.Y."/>
            <person name="Boore J.L."/>
            <person name="Simakov O."/>
            <person name="Marletaz F."/>
            <person name="Cho S.-J."/>
            <person name="Edsinger-Gonzales E."/>
            <person name="Havlak P."/>
            <person name="Kuo D.-H."/>
            <person name="Larsson T."/>
            <person name="Lv J."/>
            <person name="Arendt D."/>
            <person name="Savage R."/>
            <person name="Osoegawa K."/>
            <person name="de Jong P."/>
            <person name="Lindberg D.R."/>
            <person name="Seaver E.C."/>
            <person name="Weisblat D.A."/>
            <person name="Putnam N.H."/>
            <person name="Grigoriev I.V."/>
            <person name="Rokhsar D.S."/>
        </authorList>
    </citation>
    <scope>NUCLEOTIDE SEQUENCE</scope>
    <source>
        <strain evidence="3">I ESC-2004</strain>
    </source>
</reference>
<organism evidence="1">
    <name type="scientific">Capitella teleta</name>
    <name type="common">Polychaete worm</name>
    <dbReference type="NCBI Taxonomy" id="283909"/>
    <lineage>
        <taxon>Eukaryota</taxon>
        <taxon>Metazoa</taxon>
        <taxon>Spiralia</taxon>
        <taxon>Lophotrochozoa</taxon>
        <taxon>Annelida</taxon>
        <taxon>Polychaeta</taxon>
        <taxon>Sedentaria</taxon>
        <taxon>Scolecida</taxon>
        <taxon>Capitellidae</taxon>
        <taxon>Capitella</taxon>
    </lineage>
</organism>
<evidence type="ECO:0000313" key="3">
    <source>
        <dbReference type="Proteomes" id="UP000014760"/>
    </source>
</evidence>
<proteinExistence type="predicted"/>
<gene>
    <name evidence="1" type="ORF">CAPTEDRAFT_215240</name>
</gene>